<dbReference type="InterPro" id="IPR032710">
    <property type="entry name" value="NTF2-like_dom_sf"/>
</dbReference>
<dbReference type="SUPFAM" id="SSF88659">
    <property type="entry name" value="Sigma3 and sigma4 domains of RNA polymerase sigma factors"/>
    <property type="match status" value="1"/>
</dbReference>
<dbReference type="Pfam" id="PF08281">
    <property type="entry name" value="Sigma70_r4_2"/>
    <property type="match status" value="1"/>
</dbReference>
<dbReference type="GO" id="GO:0016987">
    <property type="term" value="F:sigma factor activity"/>
    <property type="evidence" value="ECO:0007669"/>
    <property type="project" value="InterPro"/>
</dbReference>
<sequence length="250" mass="28921">MINQSINIKKKKQKTISTEEVWLPEPVATETTDNNMIQKDILSYSLLFLLEQLNPKERAVFILKEAFDYKHEEIADVLSYSVANSRKLLSRARSKVRSGDQNPDNILAARTNSKLIEKYLKSIRNRDVETLQTLLADDVALYADGRDTINVVQQMCNGKTDVSELLIFAYQKFQQSQTDKTAVVNHQTALLFYEDRQLRACQVYHFDESRQHITRICNILDPEKLKNMDLSLTSRHVLNRLVVLITTHNH</sequence>
<dbReference type="Proteomes" id="UP000184041">
    <property type="component" value="Unassembled WGS sequence"/>
</dbReference>
<dbReference type="InterPro" id="IPR013249">
    <property type="entry name" value="RNA_pol_sigma70_r4_t2"/>
</dbReference>
<dbReference type="EMBL" id="FQUS01000013">
    <property type="protein sequence ID" value="SHF81974.1"/>
    <property type="molecule type" value="Genomic_DNA"/>
</dbReference>
<dbReference type="GO" id="GO:0003677">
    <property type="term" value="F:DNA binding"/>
    <property type="evidence" value="ECO:0007669"/>
    <property type="project" value="InterPro"/>
</dbReference>
<dbReference type="RefSeq" id="WP_073065055.1">
    <property type="nucleotide sequence ID" value="NZ_FQUS01000013.1"/>
</dbReference>
<evidence type="ECO:0000313" key="3">
    <source>
        <dbReference type="Proteomes" id="UP000184041"/>
    </source>
</evidence>
<proteinExistence type="predicted"/>
<dbReference type="InterPro" id="IPR013324">
    <property type="entry name" value="RNA_pol_sigma_r3/r4-like"/>
</dbReference>
<organism evidence="2 3">
    <name type="scientific">Fodinibius roseus</name>
    <dbReference type="NCBI Taxonomy" id="1194090"/>
    <lineage>
        <taxon>Bacteria</taxon>
        <taxon>Pseudomonadati</taxon>
        <taxon>Balneolota</taxon>
        <taxon>Balneolia</taxon>
        <taxon>Balneolales</taxon>
        <taxon>Balneolaceae</taxon>
        <taxon>Fodinibius</taxon>
    </lineage>
</organism>
<dbReference type="Gene3D" id="1.10.10.10">
    <property type="entry name" value="Winged helix-like DNA-binding domain superfamily/Winged helix DNA-binding domain"/>
    <property type="match status" value="1"/>
</dbReference>
<gene>
    <name evidence="2" type="ORF">SAMN05443144_113147</name>
</gene>
<dbReference type="CDD" id="cd06171">
    <property type="entry name" value="Sigma70_r4"/>
    <property type="match status" value="1"/>
</dbReference>
<dbReference type="STRING" id="1194090.SAMN05443144_113147"/>
<reference evidence="2 3" key="1">
    <citation type="submission" date="2016-11" db="EMBL/GenBank/DDBJ databases">
        <authorList>
            <person name="Jaros S."/>
            <person name="Januszkiewicz K."/>
            <person name="Wedrychowicz H."/>
        </authorList>
    </citation>
    <scope>NUCLEOTIDE SEQUENCE [LARGE SCALE GENOMIC DNA]</scope>
    <source>
        <strain evidence="2 3">DSM 21986</strain>
    </source>
</reference>
<feature type="domain" description="RNA polymerase sigma factor 70 region 4 type 2" evidence="1">
    <location>
        <begin position="46"/>
        <end position="95"/>
    </location>
</feature>
<dbReference type="Gene3D" id="3.10.450.50">
    <property type="match status" value="1"/>
</dbReference>
<accession>A0A1M5ES56</accession>
<dbReference type="InterPro" id="IPR036388">
    <property type="entry name" value="WH-like_DNA-bd_sf"/>
</dbReference>
<dbReference type="AlphaFoldDB" id="A0A1M5ES56"/>
<dbReference type="PANTHER" id="PTHR30173:SF36">
    <property type="entry name" value="ECF RNA POLYMERASE SIGMA FACTOR SIGJ"/>
    <property type="match status" value="1"/>
</dbReference>
<dbReference type="SUPFAM" id="SSF54427">
    <property type="entry name" value="NTF2-like"/>
    <property type="match status" value="1"/>
</dbReference>
<dbReference type="GO" id="GO:0006352">
    <property type="term" value="P:DNA-templated transcription initiation"/>
    <property type="evidence" value="ECO:0007669"/>
    <property type="project" value="InterPro"/>
</dbReference>
<keyword evidence="3" id="KW-1185">Reference proteome</keyword>
<dbReference type="PANTHER" id="PTHR30173">
    <property type="entry name" value="SIGMA 19 FACTOR"/>
    <property type="match status" value="1"/>
</dbReference>
<name>A0A1M5ES56_9BACT</name>
<dbReference type="OrthoDB" id="3211555at2"/>
<evidence type="ECO:0000259" key="1">
    <source>
        <dbReference type="Pfam" id="PF08281"/>
    </source>
</evidence>
<evidence type="ECO:0000313" key="2">
    <source>
        <dbReference type="EMBL" id="SHF81974.1"/>
    </source>
</evidence>
<protein>
    <submittedName>
        <fullName evidence="2">RNA polymerase sigma-70 factor, ECF subfamily</fullName>
    </submittedName>
</protein>
<dbReference type="InterPro" id="IPR052704">
    <property type="entry name" value="ECF_Sigma-70_Domain"/>
</dbReference>